<keyword evidence="2" id="KW-1185">Reference proteome</keyword>
<evidence type="ECO:0000313" key="1">
    <source>
        <dbReference type="EMBL" id="RDD62237.1"/>
    </source>
</evidence>
<dbReference type="RefSeq" id="WP_114581751.1">
    <property type="nucleotide sequence ID" value="NZ_QPMH01000006.1"/>
</dbReference>
<dbReference type="Proteomes" id="UP000253941">
    <property type="component" value="Unassembled WGS sequence"/>
</dbReference>
<proteinExistence type="predicted"/>
<evidence type="ECO:0000313" key="2">
    <source>
        <dbReference type="Proteomes" id="UP000253941"/>
    </source>
</evidence>
<dbReference type="AlphaFoldDB" id="A0A369TDJ9"/>
<protein>
    <submittedName>
        <fullName evidence="1">Nucleoside-diphosphate sugar epimerase</fullName>
    </submittedName>
</protein>
<comment type="caution">
    <text evidence="1">The sequence shown here is derived from an EMBL/GenBank/DDBJ whole genome shotgun (WGS) entry which is preliminary data.</text>
</comment>
<reference evidence="1 2" key="1">
    <citation type="submission" date="2018-07" db="EMBL/GenBank/DDBJ databases">
        <title>Venubactetium sediminum gen. nov., sp. nov., isolated from a marine solar saltern.</title>
        <authorList>
            <person name="Wang S."/>
        </authorList>
    </citation>
    <scope>NUCLEOTIDE SEQUENCE [LARGE SCALE GENOMIC DNA]</scope>
    <source>
        <strain evidence="1 2">WD2A32</strain>
    </source>
</reference>
<dbReference type="InterPro" id="IPR009367">
    <property type="entry name" value="Elm1-like"/>
</dbReference>
<dbReference type="EMBL" id="QPMH01000006">
    <property type="protein sequence ID" value="RDD62237.1"/>
    <property type="molecule type" value="Genomic_DNA"/>
</dbReference>
<dbReference type="Pfam" id="PF06258">
    <property type="entry name" value="Mito_fiss_Elm1"/>
    <property type="match status" value="1"/>
</dbReference>
<gene>
    <name evidence="1" type="ORF">DRB17_08370</name>
</gene>
<name>A0A369TDJ9_9PROT</name>
<dbReference type="PANTHER" id="PTHR33986:SF15">
    <property type="entry name" value="MITOCHONDRIAL FISSION PROTEIN ELM1"/>
    <property type="match status" value="1"/>
</dbReference>
<organism evidence="1 2">
    <name type="scientific">Ferruginivarius sediminum</name>
    <dbReference type="NCBI Taxonomy" id="2661937"/>
    <lineage>
        <taxon>Bacteria</taxon>
        <taxon>Pseudomonadati</taxon>
        <taxon>Pseudomonadota</taxon>
        <taxon>Alphaproteobacteria</taxon>
        <taxon>Rhodospirillales</taxon>
        <taxon>Rhodospirillaceae</taxon>
        <taxon>Ferruginivarius</taxon>
    </lineage>
</organism>
<dbReference type="PANTHER" id="PTHR33986">
    <property type="entry name" value="OS02G0535700 PROTEIN"/>
    <property type="match status" value="1"/>
</dbReference>
<accession>A0A369TDJ9</accession>
<sequence length="374" mass="41088">MTVTGNHNDPDVRVWLLRGARTGDNNQLDALAEALPWAFQAIDIEYNPLFCCPNWIMGASRGSARRVSRPLAPPWPDLTIGIGQRSVPLARWIKRQSGGRTKLVQIGRPRAPLNWFDLIVTTPQYGLPERPNVLRNLLPPHRLSVPGLAGASAEWSPRLQHLPHPRIALMVGGPTWSYRLDAATGRDIARRADAAARAAGGSLLVTTCPRTPAKVADAVTAEIGVPSHVYRWDRASRRDNNPFLGYLALADRFFVTEESVSLLAETCATGKPVTVIPLRKHPGAGLLEALAKPSCQAHYMSLIERGIFTPPRRIRAVHEELVRLGLARWRDGALEVHMPAEAPHDPLQRTVDRIRRLVGLDAAPIATSPMIAAE</sequence>